<dbReference type="AlphaFoldDB" id="A0AAD7ASN1"/>
<gene>
    <name evidence="1" type="ORF">DFH08DRAFT_797901</name>
</gene>
<protein>
    <submittedName>
        <fullName evidence="1">Uncharacterized protein</fullName>
    </submittedName>
</protein>
<reference evidence="1" key="1">
    <citation type="submission" date="2023-03" db="EMBL/GenBank/DDBJ databases">
        <title>Massive genome expansion in bonnet fungi (Mycena s.s.) driven by repeated elements and novel gene families across ecological guilds.</title>
        <authorList>
            <consortium name="Lawrence Berkeley National Laboratory"/>
            <person name="Harder C.B."/>
            <person name="Miyauchi S."/>
            <person name="Viragh M."/>
            <person name="Kuo A."/>
            <person name="Thoen E."/>
            <person name="Andreopoulos B."/>
            <person name="Lu D."/>
            <person name="Skrede I."/>
            <person name="Drula E."/>
            <person name="Henrissat B."/>
            <person name="Morin E."/>
            <person name="Kohler A."/>
            <person name="Barry K."/>
            <person name="LaButti K."/>
            <person name="Morin E."/>
            <person name="Salamov A."/>
            <person name="Lipzen A."/>
            <person name="Mereny Z."/>
            <person name="Hegedus B."/>
            <person name="Baldrian P."/>
            <person name="Stursova M."/>
            <person name="Weitz H."/>
            <person name="Taylor A."/>
            <person name="Grigoriev I.V."/>
            <person name="Nagy L.G."/>
            <person name="Martin F."/>
            <person name="Kauserud H."/>
        </authorList>
    </citation>
    <scope>NUCLEOTIDE SEQUENCE</scope>
    <source>
        <strain evidence="1">CBHHK002</strain>
    </source>
</reference>
<name>A0AAD7ASN1_9AGAR</name>
<organism evidence="1 2">
    <name type="scientific">Mycena albidolilacea</name>
    <dbReference type="NCBI Taxonomy" id="1033008"/>
    <lineage>
        <taxon>Eukaryota</taxon>
        <taxon>Fungi</taxon>
        <taxon>Dikarya</taxon>
        <taxon>Basidiomycota</taxon>
        <taxon>Agaricomycotina</taxon>
        <taxon>Agaricomycetes</taxon>
        <taxon>Agaricomycetidae</taxon>
        <taxon>Agaricales</taxon>
        <taxon>Marasmiineae</taxon>
        <taxon>Mycenaceae</taxon>
        <taxon>Mycena</taxon>
    </lineage>
</organism>
<keyword evidence="2" id="KW-1185">Reference proteome</keyword>
<evidence type="ECO:0000313" key="2">
    <source>
        <dbReference type="Proteomes" id="UP001218218"/>
    </source>
</evidence>
<dbReference type="EMBL" id="JARIHO010000002">
    <property type="protein sequence ID" value="KAJ7367059.1"/>
    <property type="molecule type" value="Genomic_DNA"/>
</dbReference>
<sequence>MYSLNIHIHEYSRILLTKQRIFAINIRFGEYSYSRIYIHATLYLTPNRPIYSPLKINRKGVVAPGPRVSAIVDSFDLGAQILNGGKFSVGYPVGAPETGPDEDDLLLNGSVFDRVDSNPLGRDGFDDMDDGDAHAQRYPGLGSLGEGWIIQTMLFGPGGGYKVKGKSDLVGRRWTVVLDARQEAVTALFVASSPTPGPTTVHTSGREGRLGDALYVAQWYTARSMRGDWHCVLLLCTVSSARSETNRALHPERCNGSFTKKIGAVVRQFVNLGIPEKYSFGQKRTAASSLCLPGRSPRVQCCNKVVSLLLGNWDLVHEGEEYHASWRQRRRGGANWRDRTGSLVVTAREGWDGEKEVRGKGLEPCIMPVRGWIL</sequence>
<comment type="caution">
    <text evidence="1">The sequence shown here is derived from an EMBL/GenBank/DDBJ whole genome shotgun (WGS) entry which is preliminary data.</text>
</comment>
<proteinExistence type="predicted"/>
<accession>A0AAD7ASN1</accession>
<evidence type="ECO:0000313" key="1">
    <source>
        <dbReference type="EMBL" id="KAJ7367059.1"/>
    </source>
</evidence>
<dbReference type="Proteomes" id="UP001218218">
    <property type="component" value="Unassembled WGS sequence"/>
</dbReference>